<keyword evidence="3" id="KW-1185">Reference proteome</keyword>
<protein>
    <submittedName>
        <fullName evidence="2">Uncharacterized protein</fullName>
    </submittedName>
</protein>
<evidence type="ECO:0000313" key="2">
    <source>
        <dbReference type="EMBL" id="KAH6661505.1"/>
    </source>
</evidence>
<evidence type="ECO:0000313" key="3">
    <source>
        <dbReference type="Proteomes" id="UP000770015"/>
    </source>
</evidence>
<dbReference type="EMBL" id="JAGSXJ010000052">
    <property type="protein sequence ID" value="KAH6661505.1"/>
    <property type="molecule type" value="Genomic_DNA"/>
</dbReference>
<evidence type="ECO:0000256" key="1">
    <source>
        <dbReference type="SAM" id="MobiDB-lite"/>
    </source>
</evidence>
<reference evidence="2" key="1">
    <citation type="journal article" date="2021" name="Nat. Commun.">
        <title>Genetic determinants of endophytism in the Arabidopsis root mycobiome.</title>
        <authorList>
            <person name="Mesny F."/>
            <person name="Miyauchi S."/>
            <person name="Thiergart T."/>
            <person name="Pickel B."/>
            <person name="Atanasova L."/>
            <person name="Karlsson M."/>
            <person name="Huettel B."/>
            <person name="Barry K.W."/>
            <person name="Haridas S."/>
            <person name="Chen C."/>
            <person name="Bauer D."/>
            <person name="Andreopoulos W."/>
            <person name="Pangilinan J."/>
            <person name="LaButti K."/>
            <person name="Riley R."/>
            <person name="Lipzen A."/>
            <person name="Clum A."/>
            <person name="Drula E."/>
            <person name="Henrissat B."/>
            <person name="Kohler A."/>
            <person name="Grigoriev I.V."/>
            <person name="Martin F.M."/>
            <person name="Hacquard S."/>
        </authorList>
    </citation>
    <scope>NUCLEOTIDE SEQUENCE</scope>
    <source>
        <strain evidence="2">MPI-SDFR-AT-0117</strain>
    </source>
</reference>
<feature type="region of interest" description="Disordered" evidence="1">
    <location>
        <begin position="219"/>
        <end position="240"/>
    </location>
</feature>
<sequence length="323" mass="36162">MASPMELTTGGYLEAPSNNEHVAAVGLLQLAVSNVPQLVLKKQQFYDRKIYSPTLFSEEHGTVYITSVLADVLAIKKDTHHSLSFYSQNIDVLVSQNGFVWQLEAVDRATRSVLDASTFWQDPDTKEQVMDRCALTLLADYSKTKGFTAAEWLELMARSGMRHQMVYYSKDLQRSYTLSDILGIDKATQEFHFSIQKDATQPKIDLGSLSPASRSIVVYGDEESSNEERDGDYHGEEDEERRQLYSESDFEHPLLQIVASLITAGIARSLTVDPRVVKRMSLQDLCMKATGDISCVYGYQDIVGNPLQLARDMAVPAKENQGN</sequence>
<proteinExistence type="predicted"/>
<feature type="compositionally biased region" description="Basic and acidic residues" evidence="1">
    <location>
        <begin position="226"/>
        <end position="240"/>
    </location>
</feature>
<comment type="caution">
    <text evidence="2">The sequence shown here is derived from an EMBL/GenBank/DDBJ whole genome shotgun (WGS) entry which is preliminary data.</text>
</comment>
<dbReference type="OrthoDB" id="10459710at2759"/>
<name>A0A9P8UZK0_9PEZI</name>
<organism evidence="2 3">
    <name type="scientific">Plectosphaerella plurivora</name>
    <dbReference type="NCBI Taxonomy" id="936078"/>
    <lineage>
        <taxon>Eukaryota</taxon>
        <taxon>Fungi</taxon>
        <taxon>Dikarya</taxon>
        <taxon>Ascomycota</taxon>
        <taxon>Pezizomycotina</taxon>
        <taxon>Sordariomycetes</taxon>
        <taxon>Hypocreomycetidae</taxon>
        <taxon>Glomerellales</taxon>
        <taxon>Plectosphaerellaceae</taxon>
        <taxon>Plectosphaerella</taxon>
    </lineage>
</organism>
<gene>
    <name evidence="2" type="ORF">F5X68DRAFT_280010</name>
</gene>
<accession>A0A9P8UZK0</accession>
<dbReference type="AlphaFoldDB" id="A0A9P8UZK0"/>
<dbReference type="Proteomes" id="UP000770015">
    <property type="component" value="Unassembled WGS sequence"/>
</dbReference>